<evidence type="ECO:0000313" key="1">
    <source>
        <dbReference type="EMBL" id="TFK77511.1"/>
    </source>
</evidence>
<name>A0ACD3BI17_9AGAR</name>
<dbReference type="Proteomes" id="UP000308600">
    <property type="component" value="Unassembled WGS sequence"/>
</dbReference>
<proteinExistence type="predicted"/>
<evidence type="ECO:0000313" key="2">
    <source>
        <dbReference type="Proteomes" id="UP000308600"/>
    </source>
</evidence>
<accession>A0ACD3BI17</accession>
<organism evidence="1 2">
    <name type="scientific">Pluteus cervinus</name>
    <dbReference type="NCBI Taxonomy" id="181527"/>
    <lineage>
        <taxon>Eukaryota</taxon>
        <taxon>Fungi</taxon>
        <taxon>Dikarya</taxon>
        <taxon>Basidiomycota</taxon>
        <taxon>Agaricomycotina</taxon>
        <taxon>Agaricomycetes</taxon>
        <taxon>Agaricomycetidae</taxon>
        <taxon>Agaricales</taxon>
        <taxon>Pluteineae</taxon>
        <taxon>Pluteaceae</taxon>
        <taxon>Pluteus</taxon>
    </lineage>
</organism>
<reference evidence="1 2" key="1">
    <citation type="journal article" date="2019" name="Nat. Ecol. Evol.">
        <title>Megaphylogeny resolves global patterns of mushroom evolution.</title>
        <authorList>
            <person name="Varga T."/>
            <person name="Krizsan K."/>
            <person name="Foldi C."/>
            <person name="Dima B."/>
            <person name="Sanchez-Garcia M."/>
            <person name="Sanchez-Ramirez S."/>
            <person name="Szollosi G.J."/>
            <person name="Szarkandi J.G."/>
            <person name="Papp V."/>
            <person name="Albert L."/>
            <person name="Andreopoulos W."/>
            <person name="Angelini C."/>
            <person name="Antonin V."/>
            <person name="Barry K.W."/>
            <person name="Bougher N.L."/>
            <person name="Buchanan P."/>
            <person name="Buyck B."/>
            <person name="Bense V."/>
            <person name="Catcheside P."/>
            <person name="Chovatia M."/>
            <person name="Cooper J."/>
            <person name="Damon W."/>
            <person name="Desjardin D."/>
            <person name="Finy P."/>
            <person name="Geml J."/>
            <person name="Haridas S."/>
            <person name="Hughes K."/>
            <person name="Justo A."/>
            <person name="Karasinski D."/>
            <person name="Kautmanova I."/>
            <person name="Kiss B."/>
            <person name="Kocsube S."/>
            <person name="Kotiranta H."/>
            <person name="LaButti K.M."/>
            <person name="Lechner B.E."/>
            <person name="Liimatainen K."/>
            <person name="Lipzen A."/>
            <person name="Lukacs Z."/>
            <person name="Mihaltcheva S."/>
            <person name="Morgado L.N."/>
            <person name="Niskanen T."/>
            <person name="Noordeloos M.E."/>
            <person name="Ohm R.A."/>
            <person name="Ortiz-Santana B."/>
            <person name="Ovrebo C."/>
            <person name="Racz N."/>
            <person name="Riley R."/>
            <person name="Savchenko A."/>
            <person name="Shiryaev A."/>
            <person name="Soop K."/>
            <person name="Spirin V."/>
            <person name="Szebenyi C."/>
            <person name="Tomsovsky M."/>
            <person name="Tulloss R.E."/>
            <person name="Uehling J."/>
            <person name="Grigoriev I.V."/>
            <person name="Vagvolgyi C."/>
            <person name="Papp T."/>
            <person name="Martin F.M."/>
            <person name="Miettinen O."/>
            <person name="Hibbett D.S."/>
            <person name="Nagy L.G."/>
        </authorList>
    </citation>
    <scope>NUCLEOTIDE SEQUENCE [LARGE SCALE GENOMIC DNA]</scope>
    <source>
        <strain evidence="1 2">NL-1719</strain>
    </source>
</reference>
<sequence length="251" mass="28247">MSAHFLLKAKWLANLRSAVRSSSDKGTSDLEDESLSFDIPLPQSLGINTWTSEFLPACRSIGSLIHSDVEYIANIFAELEIRKEGEDVDNTLEADQDTNASTSITTVTPETLLEINRALDFDTYPPRRRRKRRRSLTFAEFEHPLVVHPASPSLPTIIITPCSFQAPEASCRVPLQDQDFGRRLTVPNYPAYNTAFPPMARPVLPPSDSVQWIWSGGHWKAVLPSLAEQDENGLFSRSVKRHQTRMQRTSL</sequence>
<dbReference type="EMBL" id="ML208259">
    <property type="protein sequence ID" value="TFK77511.1"/>
    <property type="molecule type" value="Genomic_DNA"/>
</dbReference>
<protein>
    <submittedName>
        <fullName evidence="1">Uncharacterized protein</fullName>
    </submittedName>
</protein>
<keyword evidence="2" id="KW-1185">Reference proteome</keyword>
<gene>
    <name evidence="1" type="ORF">BDN72DRAFT_953939</name>
</gene>